<dbReference type="PANTHER" id="PTHR37024:SF5">
    <property type="entry name" value="IMPA N-TERMINAL DOMAIN-CONTAINING PROTEIN"/>
    <property type="match status" value="1"/>
</dbReference>
<sequence>MPNTILLDQEVYHITSDSHSIRYLDHYQKVRDEINSRFNPLSGGTNWQSICDSSEKLAKGPGVDLLMCGYFTVAKLKVEGISGYANGLELLMQCLNLQPKLDHKSAKMYKEVLEWVNSKVVPELKKMKPSQEQLRDLYRSERMCESIHHWMTLHQPEIDVNFEGVGFVLFEHIDRIETRYHTALKRQEKQQKKTGDVTRKQYRLSLIATYFIATLISITGLSLFSNPNLLNPYSFKQWAEVPVLTTDNLESFVDNTTPAKLVAIQSEIVPLYLSTIAEKKRVSIEQPHLEALELVDILQNLYFDDEHINRMGLALHQDQKLALEQTNELVIRFNEVRTKMANIALLAKKRNWSQVENEAKSLEAFAVSLSPIYGRLGYIEKLIEKEQLQQAQKEFEVLKNRLNNLSWKVAELQLELSSQHD</sequence>
<feature type="coiled-coil region" evidence="1">
    <location>
        <begin position="381"/>
        <end position="415"/>
    </location>
</feature>
<evidence type="ECO:0000256" key="1">
    <source>
        <dbReference type="SAM" id="Coils"/>
    </source>
</evidence>
<name>A0A4U1YUR7_9VIBR</name>
<comment type="caution">
    <text evidence="4">The sequence shown here is derived from an EMBL/GenBank/DDBJ whole genome shotgun (WGS) entry which is preliminary data.</text>
</comment>
<evidence type="ECO:0000313" key="4">
    <source>
        <dbReference type="EMBL" id="TKF25155.1"/>
    </source>
</evidence>
<keyword evidence="2" id="KW-1133">Transmembrane helix</keyword>
<feature type="domain" description="ImpA N-terminal" evidence="3">
    <location>
        <begin position="20"/>
        <end position="96"/>
    </location>
</feature>
<dbReference type="RefSeq" id="WP_136981487.1">
    <property type="nucleotide sequence ID" value="NZ_JBFRRD010000114.1"/>
</dbReference>
<accession>A0A4U1YUR7</accession>
<evidence type="ECO:0000256" key="2">
    <source>
        <dbReference type="SAM" id="Phobius"/>
    </source>
</evidence>
<dbReference type="InterPro" id="IPR010657">
    <property type="entry name" value="ImpA_N"/>
</dbReference>
<dbReference type="Proteomes" id="UP000307574">
    <property type="component" value="Unassembled WGS sequence"/>
</dbReference>
<keyword evidence="2" id="KW-0812">Transmembrane</keyword>
<evidence type="ECO:0000313" key="5">
    <source>
        <dbReference type="Proteomes" id="UP000307574"/>
    </source>
</evidence>
<protein>
    <submittedName>
        <fullName evidence="4">Type VI secretion protein</fullName>
    </submittedName>
</protein>
<feature type="transmembrane region" description="Helical" evidence="2">
    <location>
        <begin position="202"/>
        <end position="224"/>
    </location>
</feature>
<organism evidence="4 5">
    <name type="scientific">Vibrio kanaloae</name>
    <dbReference type="NCBI Taxonomy" id="170673"/>
    <lineage>
        <taxon>Bacteria</taxon>
        <taxon>Pseudomonadati</taxon>
        <taxon>Pseudomonadota</taxon>
        <taxon>Gammaproteobacteria</taxon>
        <taxon>Vibrionales</taxon>
        <taxon>Vibrionaceae</taxon>
        <taxon>Vibrio</taxon>
    </lineage>
</organism>
<dbReference type="AlphaFoldDB" id="A0A4U1YUR7"/>
<dbReference type="PANTHER" id="PTHR37024">
    <property type="entry name" value="TYPE VI SECRETION SYSTEM DUF2094 AND IMPA-RELATED DOMAIN PROTEIN"/>
    <property type="match status" value="1"/>
</dbReference>
<reference evidence="4 5" key="1">
    <citation type="submission" date="2019-04" db="EMBL/GenBank/DDBJ databases">
        <title>A reverse ecology approach based on a biological definition of microbial populations.</title>
        <authorList>
            <person name="Arevalo P."/>
            <person name="Vaninsberghe D."/>
            <person name="Elsherbini J."/>
            <person name="Gore J."/>
            <person name="Polz M."/>
        </authorList>
    </citation>
    <scope>NUCLEOTIDE SEQUENCE [LARGE SCALE GENOMIC DNA]</scope>
    <source>
        <strain evidence="4 5">10N.261.46.F4</strain>
    </source>
</reference>
<dbReference type="EMBL" id="SYUV01000120">
    <property type="protein sequence ID" value="TKF25155.1"/>
    <property type="molecule type" value="Genomic_DNA"/>
</dbReference>
<keyword evidence="2" id="KW-0472">Membrane</keyword>
<gene>
    <name evidence="4" type="ORF">FCV50_22790</name>
</gene>
<keyword evidence="1" id="KW-0175">Coiled coil</keyword>
<proteinExistence type="predicted"/>
<evidence type="ECO:0000259" key="3">
    <source>
        <dbReference type="Pfam" id="PF06812"/>
    </source>
</evidence>
<dbReference type="Pfam" id="PF06812">
    <property type="entry name" value="ImpA_N"/>
    <property type="match status" value="1"/>
</dbReference>